<dbReference type="Gene3D" id="3.30.700.20">
    <property type="entry name" value="Hypothetical protein ph0010, domain 1"/>
    <property type="match status" value="1"/>
</dbReference>
<reference evidence="4" key="1">
    <citation type="submission" date="2015-04" db="UniProtKB">
        <authorList>
            <consortium name="EnsemblPlants"/>
        </authorList>
    </citation>
    <scope>IDENTIFICATION</scope>
</reference>
<dbReference type="InterPro" id="IPR029056">
    <property type="entry name" value="Ribokinase-like"/>
</dbReference>
<proteinExistence type="predicted"/>
<dbReference type="PROSITE" id="PS00584">
    <property type="entry name" value="PFKB_KINASES_2"/>
    <property type="match status" value="1"/>
</dbReference>
<dbReference type="Gene3D" id="3.40.1190.20">
    <property type="match status" value="1"/>
</dbReference>
<organism evidence="4">
    <name type="scientific">Oryza glumipatula</name>
    <dbReference type="NCBI Taxonomy" id="40148"/>
    <lineage>
        <taxon>Eukaryota</taxon>
        <taxon>Viridiplantae</taxon>
        <taxon>Streptophyta</taxon>
        <taxon>Embryophyta</taxon>
        <taxon>Tracheophyta</taxon>
        <taxon>Spermatophyta</taxon>
        <taxon>Magnoliopsida</taxon>
        <taxon>Liliopsida</taxon>
        <taxon>Poales</taxon>
        <taxon>Poaceae</taxon>
        <taxon>BOP clade</taxon>
        <taxon>Oryzoideae</taxon>
        <taxon>Oryzeae</taxon>
        <taxon>Oryzinae</taxon>
        <taxon>Oryza</taxon>
    </lineage>
</organism>
<dbReference type="Pfam" id="PF01871">
    <property type="entry name" value="AMMECR1"/>
    <property type="match status" value="1"/>
</dbReference>
<dbReference type="InterPro" id="IPR002173">
    <property type="entry name" value="Carboh/pur_kinase_PfkB_CS"/>
</dbReference>
<dbReference type="Proteomes" id="UP000026961">
    <property type="component" value="Chromosome 10"/>
</dbReference>
<dbReference type="eggNOG" id="KOG2854">
    <property type="taxonomic scope" value="Eukaryota"/>
</dbReference>
<evidence type="ECO:0000259" key="3">
    <source>
        <dbReference type="PROSITE" id="PS51112"/>
    </source>
</evidence>
<reference evidence="4" key="2">
    <citation type="submission" date="2018-05" db="EMBL/GenBank/DDBJ databases">
        <title>OgluRS3 (Oryza glumaepatula Reference Sequence Version 3).</title>
        <authorList>
            <person name="Zhang J."/>
            <person name="Kudrna D."/>
            <person name="Lee S."/>
            <person name="Talag J."/>
            <person name="Welchert J."/>
            <person name="Wing R.A."/>
        </authorList>
    </citation>
    <scope>NUCLEOTIDE SEQUENCE [LARGE SCALE GENOMIC DNA]</scope>
</reference>
<dbReference type="PROSITE" id="PS51112">
    <property type="entry name" value="AMMECR1"/>
    <property type="match status" value="1"/>
</dbReference>
<dbReference type="PANTHER" id="PTHR13016">
    <property type="entry name" value="AMMECR1 HOMOLOG"/>
    <property type="match status" value="1"/>
</dbReference>
<dbReference type="InterPro" id="IPR023473">
    <property type="entry name" value="AMMECR1"/>
</dbReference>
<dbReference type="CDD" id="cd01168">
    <property type="entry name" value="adenosine_kinase"/>
    <property type="match status" value="1"/>
</dbReference>
<dbReference type="GO" id="GO:0016301">
    <property type="term" value="F:kinase activity"/>
    <property type="evidence" value="ECO:0007669"/>
    <property type="project" value="UniProtKB-KW"/>
</dbReference>
<dbReference type="InterPro" id="IPR036071">
    <property type="entry name" value="AMMECR1_dom_sf"/>
</dbReference>
<keyword evidence="5" id="KW-1185">Reference proteome</keyword>
<dbReference type="eggNOG" id="KOG3274">
    <property type="taxonomic scope" value="Eukaryota"/>
</dbReference>
<dbReference type="AlphaFoldDB" id="A0A0E0BE32"/>
<dbReference type="EnsemblPlants" id="OGLUM10G19400.1">
    <property type="protein sequence ID" value="OGLUM10G19400.1"/>
    <property type="gene ID" value="OGLUM10G19400"/>
</dbReference>
<feature type="domain" description="AMMECR1" evidence="3">
    <location>
        <begin position="441"/>
        <end position="638"/>
    </location>
</feature>
<accession>A0A0E0BE32</accession>
<dbReference type="HOGENOM" id="CLU_415266_0_0_1"/>
<dbReference type="FunFam" id="3.30.700.20:FF:000001">
    <property type="entry name" value="AMME syndrome candidate gene 1"/>
    <property type="match status" value="1"/>
</dbReference>
<dbReference type="Gene3D" id="3.30.1110.10">
    <property type="match status" value="1"/>
</dbReference>
<dbReference type="FunFam" id="3.40.1190.20:FF:000025">
    <property type="entry name" value="Putative sugar kinase slr0537"/>
    <property type="match status" value="1"/>
</dbReference>
<name>A0A0E0BE32_9ORYZ</name>
<dbReference type="STRING" id="40148.A0A0E0BE32"/>
<dbReference type="PANTHER" id="PTHR13016:SF0">
    <property type="entry name" value="AMME SYNDROME CANDIDATE GENE 1 PROTEIN"/>
    <property type="match status" value="1"/>
</dbReference>
<keyword evidence="2" id="KW-0418">Kinase</keyword>
<evidence type="ECO:0000313" key="5">
    <source>
        <dbReference type="Proteomes" id="UP000026961"/>
    </source>
</evidence>
<dbReference type="NCBIfam" id="TIGR00296">
    <property type="entry name" value="TIGR00296 family protein"/>
    <property type="match status" value="1"/>
</dbReference>
<protein>
    <recommendedName>
        <fullName evidence="3">AMMECR1 domain-containing protein</fullName>
    </recommendedName>
</protein>
<dbReference type="InterPro" id="IPR002733">
    <property type="entry name" value="AMMECR1_domain"/>
</dbReference>
<dbReference type="Pfam" id="PF00294">
    <property type="entry name" value="PfkB"/>
    <property type="match status" value="1"/>
</dbReference>
<dbReference type="SUPFAM" id="SSF143447">
    <property type="entry name" value="AMMECR1-like"/>
    <property type="match status" value="1"/>
</dbReference>
<dbReference type="InterPro" id="IPR011611">
    <property type="entry name" value="PfkB_dom"/>
</dbReference>
<dbReference type="InterPro" id="IPR027485">
    <property type="entry name" value="AMMECR1_N"/>
</dbReference>
<dbReference type="Gramene" id="OGLUM10G19400.1">
    <property type="protein sequence ID" value="OGLUM10G19400.1"/>
    <property type="gene ID" value="OGLUM10G19400"/>
</dbReference>
<keyword evidence="1" id="KW-0808">Transferase</keyword>
<evidence type="ECO:0000256" key="2">
    <source>
        <dbReference type="ARBA" id="ARBA00022777"/>
    </source>
</evidence>
<sequence length="661" mass="72197">MALASSSRLLHRFSSSSLPRPCRRRVPRPRGHSRFAVRWEHRAAAVVVLLPRALLGGGFQDADAAESDEEEEEDAHGVLRPLDADDVNLDLHAPPSGPERWDVLGLGQAMVDFSGMVDDEFLHRLGIQKGTRKVVNHEERGRVLRAMDGCSYKAAAGGSLSNSLVALSRLGSSRSTNYPELRIAMAGSVGSDPLGSFYRAKLRRANLHFLSKPVKDGTTGTVIVLTTPDAQRTMLAYQGTSSTLSYDSDLVSLVSKSNVVIVEGYLFELPHTIEAIKQACEDAHKNGSLIAVTASDVSCIKRCYNDFWDIVTNYADILFANANEARAFCELSSTDSPMSAARYLSHSVPLVSVTDGVHGSYIGVKGEAIYIPPPPCVPIDTCGAGDAYASGILYGILRGSSDLKSIGLLASRVAAIVVAQQDSGGCLAFSDELHRRVAAPCQDRMVVATEEMAVYCFDALVSHYSGDQPPPPAFEEGIHPLFVTWKKATNGSEPRLRGCIGTLEARQIVTGFKEYALTSALRDRRFPPIQSKELPYLECTVSILTKYETALNHLDWEVGKHGLIIEFTDPDYNMRRSATYLPEVAAHEGWTHLETIDSLMRKAGYNGTITDSLRKKLRVTRYQSTLYTMHYGEYAAYVKKNRGAAPEINGAPIINGFKPGH</sequence>
<evidence type="ECO:0000256" key="1">
    <source>
        <dbReference type="ARBA" id="ARBA00022679"/>
    </source>
</evidence>
<dbReference type="SUPFAM" id="SSF53613">
    <property type="entry name" value="Ribokinase-like"/>
    <property type="match status" value="1"/>
</dbReference>
<evidence type="ECO:0000313" key="4">
    <source>
        <dbReference type="EnsemblPlants" id="OGLUM10G19400.1"/>
    </source>
</evidence>